<dbReference type="Proteomes" id="UP001209570">
    <property type="component" value="Unassembled WGS sequence"/>
</dbReference>
<evidence type="ECO:0000256" key="2">
    <source>
        <dbReference type="ARBA" id="ARBA00022741"/>
    </source>
</evidence>
<protein>
    <submittedName>
        <fullName evidence="4">Uncharacterized protein</fullName>
    </submittedName>
</protein>
<name>A0AAD5Q7L5_PYTIN</name>
<dbReference type="AlphaFoldDB" id="A0AAD5Q7L5"/>
<evidence type="ECO:0000256" key="3">
    <source>
        <dbReference type="ARBA" id="ARBA00022840"/>
    </source>
</evidence>
<dbReference type="GO" id="GO:0005829">
    <property type="term" value="C:cytosol"/>
    <property type="evidence" value="ECO:0007669"/>
    <property type="project" value="TreeGrafter"/>
</dbReference>
<dbReference type="Gene3D" id="3.30.30.30">
    <property type="match status" value="1"/>
</dbReference>
<evidence type="ECO:0000256" key="1">
    <source>
        <dbReference type="ARBA" id="ARBA00007381"/>
    </source>
</evidence>
<dbReference type="InterPro" id="IPR043129">
    <property type="entry name" value="ATPase_NBD"/>
</dbReference>
<dbReference type="Pfam" id="PF00012">
    <property type="entry name" value="HSP70"/>
    <property type="match status" value="1"/>
</dbReference>
<accession>A0AAD5Q7L5</accession>
<dbReference type="SUPFAM" id="SSF53067">
    <property type="entry name" value="Actin-like ATPase domain"/>
    <property type="match status" value="1"/>
</dbReference>
<keyword evidence="3" id="KW-0067">ATP-binding</keyword>
<evidence type="ECO:0000313" key="5">
    <source>
        <dbReference type="Proteomes" id="UP001209570"/>
    </source>
</evidence>
<dbReference type="PANTHER" id="PTHR45639">
    <property type="entry name" value="HSC70CB, ISOFORM G-RELATED"/>
    <property type="match status" value="1"/>
</dbReference>
<gene>
    <name evidence="4" type="ORF">P43SY_009349</name>
</gene>
<dbReference type="EMBL" id="JAKCXM010000084">
    <property type="protein sequence ID" value="KAJ0403315.1"/>
    <property type="molecule type" value="Genomic_DNA"/>
</dbReference>
<dbReference type="PANTHER" id="PTHR45639:SF32">
    <property type="entry name" value="HEAT SHOCK PROTEIN PDR13"/>
    <property type="match status" value="1"/>
</dbReference>
<dbReference type="GO" id="GO:0140662">
    <property type="term" value="F:ATP-dependent protein folding chaperone"/>
    <property type="evidence" value="ECO:0007669"/>
    <property type="project" value="InterPro"/>
</dbReference>
<keyword evidence="2" id="KW-0547">Nucleotide-binding</keyword>
<dbReference type="Gene3D" id="3.30.420.40">
    <property type="match status" value="2"/>
</dbReference>
<dbReference type="InterPro" id="IPR013126">
    <property type="entry name" value="Hsp_70_fam"/>
</dbReference>
<comment type="similarity">
    <text evidence="1">Belongs to the heat shock protein 70 family.</text>
</comment>
<reference evidence="4" key="1">
    <citation type="submission" date="2021-12" db="EMBL/GenBank/DDBJ databases">
        <title>Prjna785345.</title>
        <authorList>
            <person name="Rujirawat T."/>
            <person name="Krajaejun T."/>
        </authorList>
    </citation>
    <scope>NUCLEOTIDE SEQUENCE</scope>
    <source>
        <strain evidence="4">Pi057C3</strain>
    </source>
</reference>
<dbReference type="GO" id="GO:0005524">
    <property type="term" value="F:ATP binding"/>
    <property type="evidence" value="ECO:0007669"/>
    <property type="project" value="UniProtKB-KW"/>
</dbReference>
<dbReference type="FunFam" id="3.30.420.40:FF:000028">
    <property type="entry name" value="heat shock 70 kDa protein-like"/>
    <property type="match status" value="1"/>
</dbReference>
<keyword evidence="5" id="KW-1185">Reference proteome</keyword>
<comment type="caution">
    <text evidence="4">The sequence shown here is derived from an EMBL/GenBank/DDBJ whole genome shotgun (WGS) entry which is preliminary data.</text>
</comment>
<dbReference type="GO" id="GO:0005634">
    <property type="term" value="C:nucleus"/>
    <property type="evidence" value="ECO:0007669"/>
    <property type="project" value="TreeGrafter"/>
</dbReference>
<proteinExistence type="inferred from homology"/>
<organism evidence="4 5">
    <name type="scientific">Pythium insidiosum</name>
    <name type="common">Pythiosis disease agent</name>
    <dbReference type="NCBI Taxonomy" id="114742"/>
    <lineage>
        <taxon>Eukaryota</taxon>
        <taxon>Sar</taxon>
        <taxon>Stramenopiles</taxon>
        <taxon>Oomycota</taxon>
        <taxon>Peronosporomycetes</taxon>
        <taxon>Pythiales</taxon>
        <taxon>Pythiaceae</taxon>
        <taxon>Pythium</taxon>
    </lineage>
</organism>
<evidence type="ECO:0000313" key="4">
    <source>
        <dbReference type="EMBL" id="KAJ0403315.1"/>
    </source>
</evidence>
<sequence>MEVKTAGKPLGIAVDLGSQPARVAVWSLENDTHMLPVEAYASADFRVQSDVVADWLWAKTPVAPVDALVSVFDAARRAAERALKEDVAACVVAAVAPCSDGHRQAIKNAAAAVGVNVLRVVRRSTAAIIALGLEREHANMSRHVVTIEFEACDAAVSVCLVEDEIIESLETVASCDSGANRFLE</sequence>